<keyword evidence="6 9" id="KW-0812">Transmembrane</keyword>
<dbReference type="EMBL" id="BMPP01000003">
    <property type="protein sequence ID" value="GGK17920.1"/>
    <property type="molecule type" value="Genomic_DNA"/>
</dbReference>
<dbReference type="HAMAP" id="MF_00024">
    <property type="entry name" value="CobD_CbiB"/>
    <property type="match status" value="1"/>
</dbReference>
<evidence type="ECO:0000313" key="11">
    <source>
        <dbReference type="Proteomes" id="UP000647587"/>
    </source>
</evidence>
<dbReference type="Proteomes" id="UP000647587">
    <property type="component" value="Unassembled WGS sequence"/>
</dbReference>
<evidence type="ECO:0000256" key="6">
    <source>
        <dbReference type="ARBA" id="ARBA00022692"/>
    </source>
</evidence>
<accession>A0ABQ2EQV0</accession>
<reference evidence="11" key="1">
    <citation type="journal article" date="2019" name="Int. J. Syst. Evol. Microbiol.">
        <title>The Global Catalogue of Microorganisms (GCM) 10K type strain sequencing project: providing services to taxonomists for standard genome sequencing and annotation.</title>
        <authorList>
            <consortium name="The Broad Institute Genomics Platform"/>
            <consortium name="The Broad Institute Genome Sequencing Center for Infectious Disease"/>
            <person name="Wu L."/>
            <person name="Ma J."/>
        </authorList>
    </citation>
    <scope>NUCLEOTIDE SEQUENCE [LARGE SCALE GENOMIC DNA]</scope>
    <source>
        <strain evidence="11">JCM 30331</strain>
    </source>
</reference>
<evidence type="ECO:0000256" key="1">
    <source>
        <dbReference type="ARBA" id="ARBA00004651"/>
    </source>
</evidence>
<evidence type="ECO:0000256" key="5">
    <source>
        <dbReference type="ARBA" id="ARBA00022573"/>
    </source>
</evidence>
<dbReference type="Pfam" id="PF03186">
    <property type="entry name" value="CobD_Cbib"/>
    <property type="match status" value="1"/>
</dbReference>
<keyword evidence="7 9" id="KW-1133">Transmembrane helix</keyword>
<comment type="similarity">
    <text evidence="3 9">Belongs to the CobD/CbiB family.</text>
</comment>
<comment type="subcellular location">
    <subcellularLocation>
        <location evidence="1 9">Cell membrane</location>
        <topology evidence="1 9">Multi-pass membrane protein</topology>
    </subcellularLocation>
</comment>
<comment type="pathway">
    <text evidence="2 9">Cofactor biosynthesis; adenosylcobalamin biosynthesis.</text>
</comment>
<evidence type="ECO:0000256" key="4">
    <source>
        <dbReference type="ARBA" id="ARBA00022475"/>
    </source>
</evidence>
<keyword evidence="11" id="KW-1185">Reference proteome</keyword>
<keyword evidence="8 9" id="KW-0472">Membrane</keyword>
<evidence type="ECO:0000256" key="3">
    <source>
        <dbReference type="ARBA" id="ARBA00006263"/>
    </source>
</evidence>
<evidence type="ECO:0000256" key="7">
    <source>
        <dbReference type="ARBA" id="ARBA00022989"/>
    </source>
</evidence>
<protein>
    <recommendedName>
        <fullName evidence="9">Cobalamin biosynthesis protein CobD</fullName>
    </recommendedName>
</protein>
<gene>
    <name evidence="9 10" type="primary">cobD</name>
    <name evidence="10" type="ORF">GCM10008955_09190</name>
</gene>
<dbReference type="NCBIfam" id="TIGR00380">
    <property type="entry name" value="cobal_cbiB"/>
    <property type="match status" value="1"/>
</dbReference>
<dbReference type="RefSeq" id="WP_189005020.1">
    <property type="nucleotide sequence ID" value="NZ_BMPP01000003.1"/>
</dbReference>
<name>A0ABQ2EQV0_9DEIO</name>
<evidence type="ECO:0000256" key="8">
    <source>
        <dbReference type="ARBA" id="ARBA00023136"/>
    </source>
</evidence>
<proteinExistence type="inferred from homology"/>
<evidence type="ECO:0000256" key="9">
    <source>
        <dbReference type="HAMAP-Rule" id="MF_00024"/>
    </source>
</evidence>
<dbReference type="InterPro" id="IPR004485">
    <property type="entry name" value="Cobalamin_biosynth_CobD/CbiB"/>
</dbReference>
<dbReference type="PANTHER" id="PTHR34308:SF1">
    <property type="entry name" value="COBALAMIN BIOSYNTHESIS PROTEIN CBIB"/>
    <property type="match status" value="1"/>
</dbReference>
<comment type="caution">
    <text evidence="10">The sequence shown here is derived from an EMBL/GenBank/DDBJ whole genome shotgun (WGS) entry which is preliminary data.</text>
</comment>
<dbReference type="PANTHER" id="PTHR34308">
    <property type="entry name" value="COBALAMIN BIOSYNTHESIS PROTEIN CBIB"/>
    <property type="match status" value="1"/>
</dbReference>
<evidence type="ECO:0000313" key="10">
    <source>
        <dbReference type="EMBL" id="GGK17920.1"/>
    </source>
</evidence>
<keyword evidence="4 9" id="KW-1003">Cell membrane</keyword>
<sequence length="299" mass="31693">MSRRALLLAVALDALGEPPSGWHPVVWMGHYLSWARRRWRATTPAGQLREGAASLALGVGMAGSAGLLASRGPWWVQGAALKPLLARTALFGAVGEVRAALSRDDLNEARRLLAWHLVSRDTSQLSAAEVAGAAIESLAENLSDSVVAPLLAFRLGGLPLAAAYRLCNTADAMWGYRTPELEWAGKTAAHADDLLNLTPARLTAVCTLLATCGSGTREWARDRRRTSSPNAGHPMSAFAGALGVRLDKRGVYVLNPGGREPAAEDLEHALRLARTTVFVAVVALMLPGPRRGHAAGGRK</sequence>
<organism evidence="10 11">
    <name type="scientific">Deinococcus malanensis</name>
    <dbReference type="NCBI Taxonomy" id="1706855"/>
    <lineage>
        <taxon>Bacteria</taxon>
        <taxon>Thermotogati</taxon>
        <taxon>Deinococcota</taxon>
        <taxon>Deinococci</taxon>
        <taxon>Deinococcales</taxon>
        <taxon>Deinococcaceae</taxon>
        <taxon>Deinococcus</taxon>
    </lineage>
</organism>
<evidence type="ECO:0000256" key="2">
    <source>
        <dbReference type="ARBA" id="ARBA00004953"/>
    </source>
</evidence>
<comment type="function">
    <text evidence="9">Converts cobyric acid to cobinamide by the addition of aminopropanol on the F carboxylic group.</text>
</comment>
<keyword evidence="5 9" id="KW-0169">Cobalamin biosynthesis</keyword>